<proteinExistence type="predicted"/>
<feature type="compositionally biased region" description="Polar residues" evidence="1">
    <location>
        <begin position="193"/>
        <end position="202"/>
    </location>
</feature>
<name>A0AAV6WJ61_9LAMI</name>
<feature type="region of interest" description="Disordered" evidence="1">
    <location>
        <begin position="82"/>
        <end position="204"/>
    </location>
</feature>
<gene>
    <name evidence="3" type="ORF">BUALT_Bualt16G0027400</name>
</gene>
<dbReference type="AlphaFoldDB" id="A0AAV6WJ61"/>
<accession>A0AAV6WJ61</accession>
<dbReference type="EMBL" id="WHWC01000016">
    <property type="protein sequence ID" value="KAG8367005.1"/>
    <property type="molecule type" value="Genomic_DNA"/>
</dbReference>
<evidence type="ECO:0000256" key="1">
    <source>
        <dbReference type="SAM" id="MobiDB-lite"/>
    </source>
</evidence>
<feature type="compositionally biased region" description="Basic and acidic residues" evidence="1">
    <location>
        <begin position="153"/>
        <end position="192"/>
    </location>
</feature>
<evidence type="ECO:0000313" key="4">
    <source>
        <dbReference type="Proteomes" id="UP000826271"/>
    </source>
</evidence>
<reference evidence="3" key="1">
    <citation type="submission" date="2019-10" db="EMBL/GenBank/DDBJ databases">
        <authorList>
            <person name="Zhang R."/>
            <person name="Pan Y."/>
            <person name="Wang J."/>
            <person name="Ma R."/>
            <person name="Yu S."/>
        </authorList>
    </citation>
    <scope>NUCLEOTIDE SEQUENCE</scope>
    <source>
        <strain evidence="3">LA-IB0</strain>
        <tissue evidence="3">Leaf</tissue>
    </source>
</reference>
<protein>
    <submittedName>
        <fullName evidence="3">Uncharacterized protein</fullName>
    </submittedName>
</protein>
<feature type="transmembrane region" description="Helical" evidence="2">
    <location>
        <begin position="44"/>
        <end position="60"/>
    </location>
</feature>
<keyword evidence="4" id="KW-1185">Reference proteome</keyword>
<feature type="compositionally biased region" description="Basic and acidic residues" evidence="1">
    <location>
        <begin position="111"/>
        <end position="132"/>
    </location>
</feature>
<keyword evidence="2" id="KW-0472">Membrane</keyword>
<keyword evidence="2" id="KW-1133">Transmembrane helix</keyword>
<comment type="caution">
    <text evidence="3">The sequence shown here is derived from an EMBL/GenBank/DDBJ whole genome shotgun (WGS) entry which is preliminary data.</text>
</comment>
<organism evidence="3 4">
    <name type="scientific">Buddleja alternifolia</name>
    <dbReference type="NCBI Taxonomy" id="168488"/>
    <lineage>
        <taxon>Eukaryota</taxon>
        <taxon>Viridiplantae</taxon>
        <taxon>Streptophyta</taxon>
        <taxon>Embryophyta</taxon>
        <taxon>Tracheophyta</taxon>
        <taxon>Spermatophyta</taxon>
        <taxon>Magnoliopsida</taxon>
        <taxon>eudicotyledons</taxon>
        <taxon>Gunneridae</taxon>
        <taxon>Pentapetalae</taxon>
        <taxon>asterids</taxon>
        <taxon>lamiids</taxon>
        <taxon>Lamiales</taxon>
        <taxon>Scrophulariaceae</taxon>
        <taxon>Buddlejeae</taxon>
        <taxon>Buddleja</taxon>
    </lineage>
</organism>
<dbReference type="Proteomes" id="UP000826271">
    <property type="component" value="Unassembled WGS sequence"/>
</dbReference>
<evidence type="ECO:0000256" key="2">
    <source>
        <dbReference type="SAM" id="Phobius"/>
    </source>
</evidence>
<keyword evidence="2" id="KW-0812">Transmembrane</keyword>
<evidence type="ECO:0000313" key="3">
    <source>
        <dbReference type="EMBL" id="KAG8367005.1"/>
    </source>
</evidence>
<sequence>MRPEKIAAVGEKNVLLLRELEEFLNFFDLLGIRKTQTRRKTSKLAPLVALIVLLTIPLYYRSIKESSKRLYETSHAYESLEDSIGPTSHLDSPPRENSNKPCPDGSLPCNEGDKVVRHHESVAMGTEHEKGPTSHLGSPLGENRNNPCSGDSAHCDEHEGGGDMATHHHEPVNGREKHKNEPRLDSPTRENNNKPCSVNLPQCNEGRAVATRRWIPERNTKKVPI</sequence>